<dbReference type="InterPro" id="IPR050153">
    <property type="entry name" value="Metal_Ion_Import_ABC"/>
</dbReference>
<proteinExistence type="inferred from homology"/>
<organism evidence="6 7">
    <name type="scientific">Candidatus Falkowbacteria bacterium CG10_big_fil_rev_8_21_14_0_10_37_18</name>
    <dbReference type="NCBI Taxonomy" id="1974562"/>
    <lineage>
        <taxon>Bacteria</taxon>
        <taxon>Candidatus Falkowiibacteriota</taxon>
    </lineage>
</organism>
<dbReference type="Proteomes" id="UP000229972">
    <property type="component" value="Unassembled WGS sequence"/>
</dbReference>
<evidence type="ECO:0000259" key="5">
    <source>
        <dbReference type="PROSITE" id="PS50893"/>
    </source>
</evidence>
<dbReference type="AlphaFoldDB" id="A0A2H0V9M8"/>
<name>A0A2H0V9M8_9BACT</name>
<evidence type="ECO:0000313" key="6">
    <source>
        <dbReference type="EMBL" id="PIR95785.1"/>
    </source>
</evidence>
<dbReference type="GO" id="GO:0005524">
    <property type="term" value="F:ATP binding"/>
    <property type="evidence" value="ECO:0007669"/>
    <property type="project" value="UniProtKB-KW"/>
</dbReference>
<dbReference type="InterPro" id="IPR017871">
    <property type="entry name" value="ABC_transporter-like_CS"/>
</dbReference>
<keyword evidence="3" id="KW-0547">Nucleotide-binding</keyword>
<dbReference type="PROSITE" id="PS00211">
    <property type="entry name" value="ABC_TRANSPORTER_1"/>
    <property type="match status" value="1"/>
</dbReference>
<dbReference type="EMBL" id="PFAL01000008">
    <property type="protein sequence ID" value="PIR95785.1"/>
    <property type="molecule type" value="Genomic_DNA"/>
</dbReference>
<dbReference type="CDD" id="cd03235">
    <property type="entry name" value="ABC_Metallic_Cations"/>
    <property type="match status" value="1"/>
</dbReference>
<evidence type="ECO:0000256" key="4">
    <source>
        <dbReference type="ARBA" id="ARBA00022840"/>
    </source>
</evidence>
<sequence>MSNVNHQKNIIEIKDLSFAYGKNEVLSNVNLNVHQGDYLGLVGPNGAGKTTLLKIMLGLLQPMQGSIKLFGTSRQDFKEYRRLAYVPQQATNFDVNFPATVYEVAAMGRYGRRGPGRRLRDTDREIIYQSLERVGMKEKENLLIGDLSGGQKQRVFIARALAGQPEIMFLDEPTTGIDAKSRDDFYTLLREFNKSLNLTLVLVTHDIERITKEAMHIACLDHTLVCHDSPADFLRASESLHALKQDIKIISHHHNQ</sequence>
<dbReference type="InterPro" id="IPR027417">
    <property type="entry name" value="P-loop_NTPase"/>
</dbReference>
<reference evidence="7" key="1">
    <citation type="submission" date="2017-09" db="EMBL/GenBank/DDBJ databases">
        <title>Depth-based differentiation of microbial function through sediment-hosted aquifers and enrichment of novel symbionts in the deep terrestrial subsurface.</title>
        <authorList>
            <person name="Probst A.J."/>
            <person name="Ladd B."/>
            <person name="Jarett J.K."/>
            <person name="Geller-Mcgrath D.E."/>
            <person name="Sieber C.M.K."/>
            <person name="Emerson J.B."/>
            <person name="Anantharaman K."/>
            <person name="Thomas B.C."/>
            <person name="Malmstrom R."/>
            <person name="Stieglmeier M."/>
            <person name="Klingl A."/>
            <person name="Woyke T."/>
            <person name="Ryan C.M."/>
            <person name="Banfield J.F."/>
        </authorList>
    </citation>
    <scope>NUCLEOTIDE SEQUENCE [LARGE SCALE GENOMIC DNA]</scope>
</reference>
<dbReference type="GO" id="GO:0016887">
    <property type="term" value="F:ATP hydrolysis activity"/>
    <property type="evidence" value="ECO:0007669"/>
    <property type="project" value="InterPro"/>
</dbReference>
<keyword evidence="2" id="KW-0813">Transport</keyword>
<comment type="similarity">
    <text evidence="1">Belongs to the ABC transporter superfamily.</text>
</comment>
<dbReference type="PANTHER" id="PTHR42734:SF17">
    <property type="entry name" value="METAL TRANSPORT SYSTEM ATP-BINDING PROTEIN TM_0124-RELATED"/>
    <property type="match status" value="1"/>
</dbReference>
<comment type="caution">
    <text evidence="6">The sequence shown here is derived from an EMBL/GenBank/DDBJ whole genome shotgun (WGS) entry which is preliminary data.</text>
</comment>
<dbReference type="SMART" id="SM00382">
    <property type="entry name" value="AAA"/>
    <property type="match status" value="1"/>
</dbReference>
<evidence type="ECO:0000256" key="3">
    <source>
        <dbReference type="ARBA" id="ARBA00022741"/>
    </source>
</evidence>
<dbReference type="InterPro" id="IPR003439">
    <property type="entry name" value="ABC_transporter-like_ATP-bd"/>
</dbReference>
<evidence type="ECO:0000313" key="7">
    <source>
        <dbReference type="Proteomes" id="UP000229972"/>
    </source>
</evidence>
<protein>
    <submittedName>
        <fullName evidence="6">Zinc ABC transporter ATP-binding protein</fullName>
    </submittedName>
</protein>
<dbReference type="FunFam" id="3.40.50.300:FF:000134">
    <property type="entry name" value="Iron-enterobactin ABC transporter ATP-binding protein"/>
    <property type="match status" value="1"/>
</dbReference>
<dbReference type="SUPFAM" id="SSF52540">
    <property type="entry name" value="P-loop containing nucleoside triphosphate hydrolases"/>
    <property type="match status" value="1"/>
</dbReference>
<accession>A0A2H0V9M8</accession>
<gene>
    <name evidence="6" type="ORF">COT93_00625</name>
</gene>
<evidence type="ECO:0000256" key="1">
    <source>
        <dbReference type="ARBA" id="ARBA00005417"/>
    </source>
</evidence>
<evidence type="ECO:0000256" key="2">
    <source>
        <dbReference type="ARBA" id="ARBA00022448"/>
    </source>
</evidence>
<feature type="domain" description="ABC transporter" evidence="5">
    <location>
        <begin position="11"/>
        <end position="247"/>
    </location>
</feature>
<dbReference type="PANTHER" id="PTHR42734">
    <property type="entry name" value="METAL TRANSPORT SYSTEM ATP-BINDING PROTEIN TM_0124-RELATED"/>
    <property type="match status" value="1"/>
</dbReference>
<dbReference type="Gene3D" id="3.40.50.300">
    <property type="entry name" value="P-loop containing nucleotide triphosphate hydrolases"/>
    <property type="match status" value="1"/>
</dbReference>
<keyword evidence="4 6" id="KW-0067">ATP-binding</keyword>
<dbReference type="InterPro" id="IPR003593">
    <property type="entry name" value="AAA+_ATPase"/>
</dbReference>
<dbReference type="PROSITE" id="PS50893">
    <property type="entry name" value="ABC_TRANSPORTER_2"/>
    <property type="match status" value="1"/>
</dbReference>
<dbReference type="Pfam" id="PF00005">
    <property type="entry name" value="ABC_tran"/>
    <property type="match status" value="1"/>
</dbReference>